<evidence type="ECO:0000259" key="1">
    <source>
        <dbReference type="Pfam" id="PF07811"/>
    </source>
</evidence>
<comment type="caution">
    <text evidence="2">The sequence shown here is derived from an EMBL/GenBank/DDBJ whole genome shotgun (WGS) entry which is preliminary data.</text>
</comment>
<reference evidence="2" key="1">
    <citation type="submission" date="2021-05" db="EMBL/GenBank/DDBJ databases">
        <title>Whole genome sequence of Curtobacterium flaccumfaciens pv. flaccumfaciens strain CFBP 3417.</title>
        <authorList>
            <person name="Osdaghi E."/>
            <person name="Taghouti G."/>
            <person name="Portier P."/>
            <person name="Fazliarab A."/>
            <person name="Taghavi S.M."/>
            <person name="Briand M."/>
            <person name="Le-Saux M."/>
            <person name="Jacques M.-A."/>
        </authorList>
    </citation>
    <scope>NUCLEOTIDE SEQUENCE</scope>
    <source>
        <strain evidence="2">CFBP 3417</strain>
    </source>
</reference>
<protein>
    <recommendedName>
        <fullName evidence="1">TadE-like domain-containing protein</fullName>
    </recommendedName>
</protein>
<dbReference type="EMBL" id="JAHEWX010000001">
    <property type="protein sequence ID" value="MBT1540284.1"/>
    <property type="molecule type" value="Genomic_DNA"/>
</dbReference>
<gene>
    <name evidence="2" type="ORF">KK103_00770</name>
</gene>
<feature type="domain" description="TadE-like" evidence="1">
    <location>
        <begin position="2"/>
        <end position="41"/>
    </location>
</feature>
<sequence>MTVEFAVALPVVALVLTALVAAVLVVDAQGRLQLAAATAARAIGRDDDSQGRSAAERIAPGASIVVRADGDMVCVDATRGGTGPFAALPLTATGCAVARGG</sequence>
<proteinExistence type="predicted"/>
<accession>A0A9Q2W2V2</accession>
<dbReference type="InterPro" id="IPR012495">
    <property type="entry name" value="TadE-like_dom"/>
</dbReference>
<organism evidence="2 3">
    <name type="scientific">Curtobacterium flaccumfaciens pv. flaccumfaciens</name>
    <dbReference type="NCBI Taxonomy" id="138532"/>
    <lineage>
        <taxon>Bacteria</taxon>
        <taxon>Bacillati</taxon>
        <taxon>Actinomycetota</taxon>
        <taxon>Actinomycetes</taxon>
        <taxon>Micrococcales</taxon>
        <taxon>Microbacteriaceae</taxon>
        <taxon>Curtobacterium</taxon>
    </lineage>
</organism>
<dbReference type="Pfam" id="PF07811">
    <property type="entry name" value="TadE"/>
    <property type="match status" value="1"/>
</dbReference>
<evidence type="ECO:0000313" key="2">
    <source>
        <dbReference type="EMBL" id="MBT1540284.1"/>
    </source>
</evidence>
<dbReference type="AlphaFoldDB" id="A0A9Q2W2V2"/>
<dbReference type="RefSeq" id="WP_052481773.1">
    <property type="nucleotide sequence ID" value="NZ_JAHEWX010000001.1"/>
</dbReference>
<name>A0A9Q2W2V2_9MICO</name>
<evidence type="ECO:0000313" key="3">
    <source>
        <dbReference type="Proteomes" id="UP000709437"/>
    </source>
</evidence>
<dbReference type="NCBIfam" id="NF041390">
    <property type="entry name" value="TadE_Rv3655c"/>
    <property type="match status" value="1"/>
</dbReference>
<dbReference type="InterPro" id="IPR049790">
    <property type="entry name" value="Rv3655c/TadE"/>
</dbReference>
<dbReference type="Proteomes" id="UP000709437">
    <property type="component" value="Unassembled WGS sequence"/>
</dbReference>